<proteinExistence type="predicted"/>
<dbReference type="Gene3D" id="3.60.130.30">
    <property type="match status" value="1"/>
</dbReference>
<sequence>HTDFGNKADGMCLIGTLGAFNADQGGHLVCWDYDLIVCFPPGCSILIPSAIVTHSNTPIQDGEEWFSLIQYFVGGLFCWVNNGFQSDRSWLESATAEDVVQWEAERKARCAATLKKFSHWKDVRVKNFTGISRVEVWDSGDVAEFSDLTDNE</sequence>
<evidence type="ECO:0000313" key="2">
    <source>
        <dbReference type="Proteomes" id="UP001218218"/>
    </source>
</evidence>
<accession>A0AAD7F077</accession>
<feature type="non-terminal residue" evidence="1">
    <location>
        <position position="1"/>
    </location>
</feature>
<gene>
    <name evidence="1" type="ORF">DFH08DRAFT_645666</name>
</gene>
<reference evidence="1" key="1">
    <citation type="submission" date="2023-03" db="EMBL/GenBank/DDBJ databases">
        <title>Massive genome expansion in bonnet fungi (Mycena s.s.) driven by repeated elements and novel gene families across ecological guilds.</title>
        <authorList>
            <consortium name="Lawrence Berkeley National Laboratory"/>
            <person name="Harder C.B."/>
            <person name="Miyauchi S."/>
            <person name="Viragh M."/>
            <person name="Kuo A."/>
            <person name="Thoen E."/>
            <person name="Andreopoulos B."/>
            <person name="Lu D."/>
            <person name="Skrede I."/>
            <person name="Drula E."/>
            <person name="Henrissat B."/>
            <person name="Morin E."/>
            <person name="Kohler A."/>
            <person name="Barry K."/>
            <person name="LaButti K."/>
            <person name="Morin E."/>
            <person name="Salamov A."/>
            <person name="Lipzen A."/>
            <person name="Mereny Z."/>
            <person name="Hegedus B."/>
            <person name="Baldrian P."/>
            <person name="Stursova M."/>
            <person name="Weitz H."/>
            <person name="Taylor A."/>
            <person name="Grigoriev I.V."/>
            <person name="Nagy L.G."/>
            <person name="Martin F."/>
            <person name="Kauserud H."/>
        </authorList>
    </citation>
    <scope>NUCLEOTIDE SEQUENCE</scope>
    <source>
        <strain evidence="1">CBHHK002</strain>
    </source>
</reference>
<keyword evidence="2" id="KW-1185">Reference proteome</keyword>
<organism evidence="1 2">
    <name type="scientific">Mycena albidolilacea</name>
    <dbReference type="NCBI Taxonomy" id="1033008"/>
    <lineage>
        <taxon>Eukaryota</taxon>
        <taxon>Fungi</taxon>
        <taxon>Dikarya</taxon>
        <taxon>Basidiomycota</taxon>
        <taxon>Agaricomycotina</taxon>
        <taxon>Agaricomycetes</taxon>
        <taxon>Agaricomycetidae</taxon>
        <taxon>Agaricales</taxon>
        <taxon>Marasmiineae</taxon>
        <taxon>Mycenaceae</taxon>
        <taxon>Mycena</taxon>
    </lineage>
</organism>
<protein>
    <submittedName>
        <fullName evidence="1">Uncharacterized protein</fullName>
    </submittedName>
</protein>
<evidence type="ECO:0000313" key="1">
    <source>
        <dbReference type="EMBL" id="KAJ7358347.1"/>
    </source>
</evidence>
<dbReference type="AlphaFoldDB" id="A0AAD7F077"/>
<dbReference type="Proteomes" id="UP001218218">
    <property type="component" value="Unassembled WGS sequence"/>
</dbReference>
<dbReference type="EMBL" id="JARIHO010000007">
    <property type="protein sequence ID" value="KAJ7358347.1"/>
    <property type="molecule type" value="Genomic_DNA"/>
</dbReference>
<feature type="non-terminal residue" evidence="1">
    <location>
        <position position="152"/>
    </location>
</feature>
<comment type="caution">
    <text evidence="1">The sequence shown here is derived from an EMBL/GenBank/DDBJ whole genome shotgun (WGS) entry which is preliminary data.</text>
</comment>
<name>A0AAD7F077_9AGAR</name>